<evidence type="ECO:0000256" key="1">
    <source>
        <dbReference type="SAM" id="MobiDB-lite"/>
    </source>
</evidence>
<sequence length="72" mass="8034">MQTGFKRGGYFVEFGATDGVTLSNTWLLEMSFGWSGILADPRSCGTQTSETTERRRSTRIACGRRRAPRLNS</sequence>
<dbReference type="EMBL" id="BPFH01000004">
    <property type="protein sequence ID" value="GIT95593.1"/>
    <property type="molecule type" value="Genomic_DNA"/>
</dbReference>
<gene>
    <name evidence="2" type="ORF">JANAI62_22160</name>
</gene>
<comment type="caution">
    <text evidence="2">The sequence shown here is derived from an EMBL/GenBank/DDBJ whole genome shotgun (WGS) entry which is preliminary data.</text>
</comment>
<proteinExistence type="predicted"/>
<evidence type="ECO:0000313" key="3">
    <source>
        <dbReference type="Proteomes" id="UP000786693"/>
    </source>
</evidence>
<feature type="compositionally biased region" description="Basic residues" evidence="1">
    <location>
        <begin position="56"/>
        <end position="72"/>
    </location>
</feature>
<name>A0ABQ4NMF8_9RHOB</name>
<accession>A0ABQ4NMF8</accession>
<organism evidence="2 3">
    <name type="scientific">Jannaschia pagri</name>
    <dbReference type="NCBI Taxonomy" id="2829797"/>
    <lineage>
        <taxon>Bacteria</taxon>
        <taxon>Pseudomonadati</taxon>
        <taxon>Pseudomonadota</taxon>
        <taxon>Alphaproteobacteria</taxon>
        <taxon>Rhodobacterales</taxon>
        <taxon>Roseobacteraceae</taxon>
        <taxon>Jannaschia</taxon>
    </lineage>
</organism>
<feature type="region of interest" description="Disordered" evidence="1">
    <location>
        <begin position="43"/>
        <end position="72"/>
    </location>
</feature>
<reference evidence="2 3" key="1">
    <citation type="submission" date="2021-05" db="EMBL/GenBank/DDBJ databases">
        <title>Bacteria Genome sequencing.</title>
        <authorList>
            <person name="Takabe Y."/>
            <person name="Nakajima Y."/>
            <person name="Suzuki S."/>
            <person name="Shiozaki T."/>
        </authorList>
    </citation>
    <scope>NUCLEOTIDE SEQUENCE [LARGE SCALE GENOMIC DNA]</scope>
    <source>
        <strain evidence="2 3">AI_62</strain>
    </source>
</reference>
<evidence type="ECO:0000313" key="2">
    <source>
        <dbReference type="EMBL" id="GIT95593.1"/>
    </source>
</evidence>
<keyword evidence="3" id="KW-1185">Reference proteome</keyword>
<dbReference type="Proteomes" id="UP000786693">
    <property type="component" value="Unassembled WGS sequence"/>
</dbReference>
<protein>
    <submittedName>
        <fullName evidence="2">Uncharacterized protein</fullName>
    </submittedName>
</protein>